<dbReference type="EMBL" id="FODY01000009">
    <property type="protein sequence ID" value="SEP06554.1"/>
    <property type="molecule type" value="Genomic_DNA"/>
</dbReference>
<comment type="function">
    <text evidence="13 15">Catalyzes the attachment of isoleucine to tRNA(Ile). As IleRS can inadvertently accommodate and process structurally similar amino acids such as valine, to avoid such errors it has two additional distinct tRNA(Ile)-dependent editing activities. One activity is designated as 'pretransfer' editing and involves the hydrolysis of activated Val-AMP. The other activity is designated 'posttransfer' editing and involves deacylation of mischarged Val-tRNA(Ile).</text>
</comment>
<keyword evidence="7 15" id="KW-0479">Metal-binding</keyword>
<evidence type="ECO:0000313" key="18">
    <source>
        <dbReference type="EMBL" id="SEP06554.1"/>
    </source>
</evidence>
<dbReference type="Pfam" id="PF08264">
    <property type="entry name" value="Anticodon_1"/>
    <property type="match status" value="1"/>
</dbReference>
<sequence length="1033" mass="119127">MYKKVSPKNDFVEMEKSILNLWEEKQVIAKNFDMNEGKEYFTFYDGPPTANGTPHIGHVVTRVIKDLIPRYKVMKGYKVLRKAGWDTHGLPVELEVEKKLGISGKPEIEKYGVEAFIKQCKESVFTYATQWKEMSERVAYWIDMENPYVTYHNDYIESVWWSLKQLWDKDLLYKGHKIVPYCPRCGTALSSHEVAQGYKDVKDSSAYVKFRLKGENAAILVWTTTPWTLPSNVALAVNQKYDYVEVINQEEHLILAKELLSCLEGEYEVVREFKGEELLGKEYEPMFSFAKPEKKAYYVVHGDFVTLGDGTGIVHIAPAYGEDDNKIGQKYDLPLVNLVDAQGNFTEEVTPWQGLFVKKADEKIQAFLKETNTLYKAEKYLHSYPFCWRCDTPLLYYPRVSWFVRMSSLRDNLLANNDTINWYPDNVKKGRFGNFLENVIDWGLSRERYWGTPLPIWECDCGHRECIGSVAELKEKGRAVADDIDLHKPYIDQVQLECPQCGKDMQRVSEVIDCWYDSGSMPFAQYHYPFENKELFEQNFPAQFISEAVDQTRGWFYTLLAISTAVFDKSSFENCVVLGHVLDKHGLKMSKHKGNVLSPFTVLDHQGADALRWYFYTASAPWLPSRFYEDAVIEAQRKFLNTLWNVYSFYVLYAEIDQFDPAKYQGRQSSHVMDRWIISKLNTLIQRVDEYLDTYKITGAAELIEEFTDELSNWYVRRNRTRYWSMDMTEDKIDAYLTLHTVLKDLVVVAAPFVPFITEEIYQNLVAPILPGAPESVHLCLWPEYREELVDVKLEKEMELAYKICGLGRSARNLANIKNRQPLPKMLVSTSELPAYYVDIIKDELNIKEVMVNANMSDYVSYTIKPNSPVLGKLYGKLLPGIRKAITEANQMELALKVSAGQSISIEVEGTSIELNSENLLVTMNGLEGFAFAGEGELGVVLDTHISEELKTEGYAREMVSKLQNMRKDSLFEVVDKINIYMAGNELLKAVVEQYKDYIMSETLAEDIIFDADREYTEVNINGEKLKLAVERQ</sequence>
<keyword evidence="8 15" id="KW-0547">Nucleotide-binding</keyword>
<dbReference type="PROSITE" id="PS00178">
    <property type="entry name" value="AA_TRNA_LIGASE_I"/>
    <property type="match status" value="1"/>
</dbReference>
<keyword evidence="9 15" id="KW-0862">Zinc</keyword>
<protein>
    <recommendedName>
        <fullName evidence="15">Isoleucine--tRNA ligase</fullName>
        <ecNumber evidence="15">6.1.1.5</ecNumber>
    </recommendedName>
    <alternativeName>
        <fullName evidence="15">Isoleucyl-tRNA synthetase</fullName>
        <shortName evidence="15">IleRS</shortName>
    </alternativeName>
</protein>
<comment type="subunit">
    <text evidence="4 15">Monomer.</text>
</comment>
<dbReference type="RefSeq" id="WP_091746311.1">
    <property type="nucleotide sequence ID" value="NZ_FODY01000009.1"/>
</dbReference>
<dbReference type="InterPro" id="IPR002300">
    <property type="entry name" value="aa-tRNA-synth_Ia"/>
</dbReference>
<dbReference type="PRINTS" id="PR00984">
    <property type="entry name" value="TRNASYNTHILE"/>
</dbReference>
<dbReference type="Gene3D" id="3.40.50.620">
    <property type="entry name" value="HUPs"/>
    <property type="match status" value="2"/>
</dbReference>
<comment type="catalytic activity">
    <reaction evidence="14 15">
        <text>tRNA(Ile) + L-isoleucine + ATP = L-isoleucyl-tRNA(Ile) + AMP + diphosphate</text>
        <dbReference type="Rhea" id="RHEA:11060"/>
        <dbReference type="Rhea" id="RHEA-COMP:9666"/>
        <dbReference type="Rhea" id="RHEA-COMP:9695"/>
        <dbReference type="ChEBI" id="CHEBI:30616"/>
        <dbReference type="ChEBI" id="CHEBI:33019"/>
        <dbReference type="ChEBI" id="CHEBI:58045"/>
        <dbReference type="ChEBI" id="CHEBI:78442"/>
        <dbReference type="ChEBI" id="CHEBI:78528"/>
        <dbReference type="ChEBI" id="CHEBI:456215"/>
        <dbReference type="EC" id="6.1.1.5"/>
    </reaction>
</comment>
<dbReference type="SUPFAM" id="SSF47323">
    <property type="entry name" value="Anticodon-binding domain of a subclass of class I aminoacyl-tRNA synthetases"/>
    <property type="match status" value="2"/>
</dbReference>
<dbReference type="CDD" id="cd07961">
    <property type="entry name" value="Anticodon_Ia_Ile_ABEc"/>
    <property type="match status" value="1"/>
</dbReference>
<evidence type="ECO:0000256" key="6">
    <source>
        <dbReference type="ARBA" id="ARBA00022598"/>
    </source>
</evidence>
<dbReference type="GO" id="GO:0005524">
    <property type="term" value="F:ATP binding"/>
    <property type="evidence" value="ECO:0007669"/>
    <property type="project" value="UniProtKB-UniRule"/>
</dbReference>
<dbReference type="Pfam" id="PF19302">
    <property type="entry name" value="DUF5915"/>
    <property type="match status" value="1"/>
</dbReference>
<comment type="subcellular location">
    <subcellularLocation>
        <location evidence="2 15">Cytoplasm</location>
    </subcellularLocation>
</comment>
<feature type="binding site" evidence="15">
    <location>
        <position position="591"/>
    </location>
    <ligand>
        <name>ATP</name>
        <dbReference type="ChEBI" id="CHEBI:30616"/>
    </ligand>
</feature>
<name>A0A1H8UUE5_9FIRM</name>
<evidence type="ECO:0000256" key="9">
    <source>
        <dbReference type="ARBA" id="ARBA00022833"/>
    </source>
</evidence>
<dbReference type="Pfam" id="PF00133">
    <property type="entry name" value="tRNA-synt_1"/>
    <property type="match status" value="1"/>
</dbReference>
<evidence type="ECO:0000256" key="7">
    <source>
        <dbReference type="ARBA" id="ARBA00022723"/>
    </source>
</evidence>
<organism evidence="18 19">
    <name type="scientific">Propionispora vibrioides</name>
    <dbReference type="NCBI Taxonomy" id="112903"/>
    <lineage>
        <taxon>Bacteria</taxon>
        <taxon>Bacillati</taxon>
        <taxon>Bacillota</taxon>
        <taxon>Negativicutes</taxon>
        <taxon>Selenomonadales</taxon>
        <taxon>Sporomusaceae</taxon>
        <taxon>Propionispora</taxon>
    </lineage>
</organism>
<dbReference type="InterPro" id="IPR001412">
    <property type="entry name" value="aa-tRNA-synth_I_CS"/>
</dbReference>
<dbReference type="SUPFAM" id="SSF52374">
    <property type="entry name" value="Nucleotidylyl transferase"/>
    <property type="match status" value="1"/>
</dbReference>
<keyword evidence="12 15" id="KW-0030">Aminoacyl-tRNA synthetase</keyword>
<evidence type="ECO:0000259" key="17">
    <source>
        <dbReference type="Pfam" id="PF08264"/>
    </source>
</evidence>
<evidence type="ECO:0000256" key="12">
    <source>
        <dbReference type="ARBA" id="ARBA00023146"/>
    </source>
</evidence>
<dbReference type="GO" id="GO:0005737">
    <property type="term" value="C:cytoplasm"/>
    <property type="evidence" value="ECO:0007669"/>
    <property type="project" value="UniProtKB-SubCell"/>
</dbReference>
<dbReference type="CDD" id="cd00818">
    <property type="entry name" value="IleRS_core"/>
    <property type="match status" value="1"/>
</dbReference>
<evidence type="ECO:0000256" key="11">
    <source>
        <dbReference type="ARBA" id="ARBA00022917"/>
    </source>
</evidence>
<dbReference type="NCBIfam" id="TIGR00392">
    <property type="entry name" value="ileS"/>
    <property type="match status" value="1"/>
</dbReference>
<dbReference type="InterPro" id="IPR033709">
    <property type="entry name" value="Anticodon_Ile_ABEc"/>
</dbReference>
<evidence type="ECO:0000256" key="14">
    <source>
        <dbReference type="ARBA" id="ARBA00048359"/>
    </source>
</evidence>
<keyword evidence="19" id="KW-1185">Reference proteome</keyword>
<dbReference type="Proteomes" id="UP000198847">
    <property type="component" value="Unassembled WGS sequence"/>
</dbReference>
<evidence type="ECO:0000256" key="3">
    <source>
        <dbReference type="ARBA" id="ARBA00007078"/>
    </source>
</evidence>
<evidence type="ECO:0000256" key="8">
    <source>
        <dbReference type="ARBA" id="ARBA00022741"/>
    </source>
</evidence>
<evidence type="ECO:0000256" key="10">
    <source>
        <dbReference type="ARBA" id="ARBA00022840"/>
    </source>
</evidence>
<dbReference type="InterPro" id="IPR009080">
    <property type="entry name" value="tRNAsynth_Ia_anticodon-bd"/>
</dbReference>
<dbReference type="STRING" id="112903.SAMN04490178_109120"/>
<evidence type="ECO:0000313" key="19">
    <source>
        <dbReference type="Proteomes" id="UP000198847"/>
    </source>
</evidence>
<evidence type="ECO:0000256" key="4">
    <source>
        <dbReference type="ARBA" id="ARBA00011245"/>
    </source>
</evidence>
<comment type="similarity">
    <text evidence="3 15">Belongs to the class-I aminoacyl-tRNA synthetase family. IleS type 2 subfamily.</text>
</comment>
<dbReference type="GO" id="GO:0004822">
    <property type="term" value="F:isoleucine-tRNA ligase activity"/>
    <property type="evidence" value="ECO:0007669"/>
    <property type="project" value="UniProtKB-UniRule"/>
</dbReference>
<gene>
    <name evidence="15" type="primary">ileS</name>
    <name evidence="18" type="ORF">SAMN04490178_109120</name>
</gene>
<keyword evidence="11 15" id="KW-0648">Protein biosynthesis</keyword>
<dbReference type="PANTHER" id="PTHR42780:SF1">
    <property type="entry name" value="ISOLEUCINE--TRNA LIGASE, CYTOPLASMIC"/>
    <property type="match status" value="1"/>
</dbReference>
<dbReference type="GO" id="GO:0002161">
    <property type="term" value="F:aminoacyl-tRNA deacylase activity"/>
    <property type="evidence" value="ECO:0007669"/>
    <property type="project" value="InterPro"/>
</dbReference>
<dbReference type="PANTHER" id="PTHR42780">
    <property type="entry name" value="SOLEUCYL-TRNA SYNTHETASE"/>
    <property type="match status" value="1"/>
</dbReference>
<evidence type="ECO:0000256" key="13">
    <source>
        <dbReference type="ARBA" id="ARBA00025217"/>
    </source>
</evidence>
<keyword evidence="10 15" id="KW-0067">ATP-binding</keyword>
<dbReference type="InterPro" id="IPR009008">
    <property type="entry name" value="Val/Leu/Ile-tRNA-synth_edit"/>
</dbReference>
<feature type="short sequence motif" description="'KMSKS' region" evidence="15">
    <location>
        <begin position="588"/>
        <end position="592"/>
    </location>
</feature>
<feature type="domain" description="Methionyl/Valyl/Leucyl/Isoleucyl-tRNA synthetase anticodon-binding" evidence="17">
    <location>
        <begin position="674"/>
        <end position="825"/>
    </location>
</feature>
<dbReference type="GO" id="GO:0008270">
    <property type="term" value="F:zinc ion binding"/>
    <property type="evidence" value="ECO:0007669"/>
    <property type="project" value="UniProtKB-UniRule"/>
</dbReference>
<proteinExistence type="inferred from homology"/>
<feature type="domain" description="Aminoacyl-tRNA synthetase class Ia" evidence="16">
    <location>
        <begin position="18"/>
        <end position="618"/>
    </location>
</feature>
<dbReference type="AlphaFoldDB" id="A0A1H8UUE5"/>
<dbReference type="Gene3D" id="1.10.730.10">
    <property type="entry name" value="Isoleucyl-tRNA Synthetase, Domain 1"/>
    <property type="match status" value="1"/>
</dbReference>
<evidence type="ECO:0000256" key="5">
    <source>
        <dbReference type="ARBA" id="ARBA00022490"/>
    </source>
</evidence>
<comment type="cofactor">
    <cofactor evidence="1 15">
        <name>Zn(2+)</name>
        <dbReference type="ChEBI" id="CHEBI:29105"/>
    </cofactor>
</comment>
<keyword evidence="6 15" id="KW-0436">Ligase</keyword>
<dbReference type="InterPro" id="IPR013155">
    <property type="entry name" value="M/V/L/I-tRNA-synth_anticd-bd"/>
</dbReference>
<evidence type="ECO:0000259" key="16">
    <source>
        <dbReference type="Pfam" id="PF00133"/>
    </source>
</evidence>
<feature type="short sequence motif" description="'HIGH' region" evidence="15">
    <location>
        <begin position="48"/>
        <end position="58"/>
    </location>
</feature>
<reference evidence="18 19" key="1">
    <citation type="submission" date="2016-10" db="EMBL/GenBank/DDBJ databases">
        <authorList>
            <person name="de Groot N.N."/>
        </authorList>
    </citation>
    <scope>NUCLEOTIDE SEQUENCE [LARGE SCALE GENOMIC DNA]</scope>
    <source>
        <strain evidence="18 19">DSM 13305</strain>
    </source>
</reference>
<dbReference type="EC" id="6.1.1.5" evidence="15"/>
<dbReference type="GO" id="GO:0000049">
    <property type="term" value="F:tRNA binding"/>
    <property type="evidence" value="ECO:0007669"/>
    <property type="project" value="InterPro"/>
</dbReference>
<dbReference type="InterPro" id="IPR023586">
    <property type="entry name" value="Ile-tRNA-ligase_type2"/>
</dbReference>
<accession>A0A1H8UUE5</accession>
<evidence type="ECO:0000256" key="1">
    <source>
        <dbReference type="ARBA" id="ARBA00001947"/>
    </source>
</evidence>
<dbReference type="SUPFAM" id="SSF50677">
    <property type="entry name" value="ValRS/IleRS/LeuRS editing domain"/>
    <property type="match status" value="1"/>
</dbReference>
<evidence type="ECO:0000256" key="15">
    <source>
        <dbReference type="HAMAP-Rule" id="MF_02003"/>
    </source>
</evidence>
<comment type="domain">
    <text evidence="15">IleRS has two distinct active sites: one for aminoacylation and one for editing. The misactivated valine is translocated from the active site to the editing site, which sterically excludes the correctly activated isoleucine. The single editing site contains two valyl binding pockets, one specific for each substrate (Val-AMP or Val-tRNA(Ile)).</text>
</comment>
<dbReference type="InterPro" id="IPR014729">
    <property type="entry name" value="Rossmann-like_a/b/a_fold"/>
</dbReference>
<dbReference type="GO" id="GO:0006428">
    <property type="term" value="P:isoleucyl-tRNA aminoacylation"/>
    <property type="evidence" value="ECO:0007669"/>
    <property type="project" value="UniProtKB-UniRule"/>
</dbReference>
<dbReference type="OrthoDB" id="9810365at2"/>
<dbReference type="HAMAP" id="MF_02003">
    <property type="entry name" value="Ile_tRNA_synth_type2"/>
    <property type="match status" value="1"/>
</dbReference>
<dbReference type="InterPro" id="IPR002301">
    <property type="entry name" value="Ile-tRNA-ligase"/>
</dbReference>
<evidence type="ECO:0000256" key="2">
    <source>
        <dbReference type="ARBA" id="ARBA00004496"/>
    </source>
</evidence>
<dbReference type="FunFam" id="3.40.50.620:FF:000063">
    <property type="entry name" value="Isoleucine--tRNA ligase"/>
    <property type="match status" value="1"/>
</dbReference>
<keyword evidence="5 15" id="KW-0963">Cytoplasm</keyword>
<dbReference type="FunFam" id="3.40.50.620:FF:000075">
    <property type="entry name" value="Isoleucine--tRNA ligase"/>
    <property type="match status" value="1"/>
</dbReference>